<accession>A0A346NSC5</accession>
<dbReference type="AlphaFoldDB" id="A0A346NSC5"/>
<proteinExistence type="predicted"/>
<dbReference type="KEGG" id="salm:D0Y50_07220"/>
<dbReference type="Gene3D" id="3.30.1450.10">
    <property type="match status" value="1"/>
</dbReference>
<evidence type="ECO:0000256" key="2">
    <source>
        <dbReference type="ARBA" id="ARBA00022729"/>
    </source>
</evidence>
<sequence>MKKTLAVTFLLLAVTGCSKLNKENYDKLEMGMSQQDVEDTIGSADSCNKSLGTLSCIWGEEEGKHVKVMFMSDKAVTFSYNKL</sequence>
<evidence type="ECO:0000256" key="1">
    <source>
        <dbReference type="ARBA" id="ARBA00017922"/>
    </source>
</evidence>
<dbReference type="InterPro" id="IPR037873">
    <property type="entry name" value="BamE-like"/>
</dbReference>
<dbReference type="InterPro" id="IPR012640">
    <property type="entry name" value="Membr_lipoprot_lipid_attach_CS"/>
</dbReference>
<dbReference type="Proteomes" id="UP000262073">
    <property type="component" value="Chromosome"/>
</dbReference>
<evidence type="ECO:0000313" key="4">
    <source>
        <dbReference type="Proteomes" id="UP000262073"/>
    </source>
</evidence>
<keyword evidence="2" id="KW-0732">Signal</keyword>
<dbReference type="PROSITE" id="PS51257">
    <property type="entry name" value="PROKAR_LIPOPROTEIN"/>
    <property type="match status" value="1"/>
</dbReference>
<protein>
    <recommendedName>
        <fullName evidence="1">Type IV secretion system putative lipoprotein virB7</fullName>
    </recommendedName>
</protein>
<name>A0A346NSC5_9ALTE</name>
<keyword evidence="4" id="KW-1185">Reference proteome</keyword>
<organism evidence="3 4">
    <name type="scientific">Salinimonas sediminis</name>
    <dbReference type="NCBI Taxonomy" id="2303538"/>
    <lineage>
        <taxon>Bacteria</taxon>
        <taxon>Pseudomonadati</taxon>
        <taxon>Pseudomonadota</taxon>
        <taxon>Gammaproteobacteria</taxon>
        <taxon>Alteromonadales</taxon>
        <taxon>Alteromonadaceae</taxon>
        <taxon>Alteromonas/Salinimonas group</taxon>
        <taxon>Salinimonas</taxon>
    </lineage>
</organism>
<reference evidence="3 4" key="1">
    <citation type="submission" date="2018-08" db="EMBL/GenBank/DDBJ databases">
        <title>Salinimonas sediminis sp. nov., a piezophilic bacterium isolated from a deep-sea sediment sample from the New Britain Trench.</title>
        <authorList>
            <person name="Cao J."/>
        </authorList>
    </citation>
    <scope>NUCLEOTIDE SEQUENCE [LARGE SCALE GENOMIC DNA]</scope>
    <source>
        <strain evidence="3 4">N102</strain>
    </source>
</reference>
<dbReference type="EMBL" id="CP031769">
    <property type="protein sequence ID" value="AXR08432.1"/>
    <property type="molecule type" value="Genomic_DNA"/>
</dbReference>
<gene>
    <name evidence="3" type="ORF">D0Y50_07220</name>
</gene>
<dbReference type="Pfam" id="PF08139">
    <property type="entry name" value="LPAM_1"/>
    <property type="match status" value="1"/>
</dbReference>
<evidence type="ECO:0000313" key="3">
    <source>
        <dbReference type="EMBL" id="AXR08432.1"/>
    </source>
</evidence>
<dbReference type="OrthoDB" id="5422169at2"/>